<evidence type="ECO:0000256" key="3">
    <source>
        <dbReference type="ARBA" id="ARBA00012856"/>
    </source>
</evidence>
<dbReference type="InterPro" id="IPR001796">
    <property type="entry name" value="DHFR_dom"/>
</dbReference>
<dbReference type="PIRSF" id="PIRSF000194">
    <property type="entry name" value="DHFR"/>
    <property type="match status" value="1"/>
</dbReference>
<reference evidence="12" key="1">
    <citation type="journal article" date="2019" name="Int. J. Syst. Evol. Microbiol.">
        <title>The Global Catalogue of Microorganisms (GCM) 10K type strain sequencing project: providing services to taxonomists for standard genome sequencing and annotation.</title>
        <authorList>
            <consortium name="The Broad Institute Genomics Platform"/>
            <consortium name="The Broad Institute Genome Sequencing Center for Infectious Disease"/>
            <person name="Wu L."/>
            <person name="Ma J."/>
        </authorList>
    </citation>
    <scope>NUCLEOTIDE SEQUENCE [LARGE SCALE GENOMIC DNA]</scope>
    <source>
        <strain evidence="12">CCUG 60525</strain>
    </source>
</reference>
<evidence type="ECO:0000259" key="10">
    <source>
        <dbReference type="PROSITE" id="PS51330"/>
    </source>
</evidence>
<protein>
    <recommendedName>
        <fullName evidence="3 8">Dihydrofolate reductase</fullName>
        <ecNumber evidence="3 8">1.5.1.3</ecNumber>
    </recommendedName>
</protein>
<comment type="caution">
    <text evidence="11">The sequence shown here is derived from an EMBL/GenBank/DDBJ whole genome shotgun (WGS) entry which is preliminary data.</text>
</comment>
<dbReference type="Pfam" id="PF00186">
    <property type="entry name" value="DHFR_1"/>
    <property type="match status" value="1"/>
</dbReference>
<keyword evidence="12" id="KW-1185">Reference proteome</keyword>
<dbReference type="EMBL" id="JBHTJS010000044">
    <property type="protein sequence ID" value="MFD1008820.1"/>
    <property type="molecule type" value="Genomic_DNA"/>
</dbReference>
<dbReference type="RefSeq" id="WP_379558798.1">
    <property type="nucleotide sequence ID" value="NZ_JBHTJS010000044.1"/>
</dbReference>
<dbReference type="PRINTS" id="PR00070">
    <property type="entry name" value="DHFR"/>
</dbReference>
<proteinExistence type="inferred from homology"/>
<name>A0ABW3KIV5_9GAMM</name>
<evidence type="ECO:0000256" key="1">
    <source>
        <dbReference type="ARBA" id="ARBA00004903"/>
    </source>
</evidence>
<dbReference type="PROSITE" id="PS51330">
    <property type="entry name" value="DHFR_2"/>
    <property type="match status" value="1"/>
</dbReference>
<evidence type="ECO:0000313" key="12">
    <source>
        <dbReference type="Proteomes" id="UP001597048"/>
    </source>
</evidence>
<comment type="catalytic activity">
    <reaction evidence="8">
        <text>(6S)-5,6,7,8-tetrahydrofolate + NADP(+) = 7,8-dihydrofolate + NADPH + H(+)</text>
        <dbReference type="Rhea" id="RHEA:15009"/>
        <dbReference type="ChEBI" id="CHEBI:15378"/>
        <dbReference type="ChEBI" id="CHEBI:57451"/>
        <dbReference type="ChEBI" id="CHEBI:57453"/>
        <dbReference type="ChEBI" id="CHEBI:57783"/>
        <dbReference type="ChEBI" id="CHEBI:58349"/>
        <dbReference type="EC" id="1.5.1.3"/>
    </reaction>
</comment>
<gene>
    <name evidence="11" type="primary">folA</name>
    <name evidence="11" type="ORF">ACFQ1C_11695</name>
</gene>
<evidence type="ECO:0000256" key="2">
    <source>
        <dbReference type="ARBA" id="ARBA00009539"/>
    </source>
</evidence>
<keyword evidence="5 8" id="KW-0521">NADP</keyword>
<dbReference type="InterPro" id="IPR024072">
    <property type="entry name" value="DHFR-like_dom_sf"/>
</dbReference>
<evidence type="ECO:0000313" key="11">
    <source>
        <dbReference type="EMBL" id="MFD1008820.1"/>
    </source>
</evidence>
<keyword evidence="4 8" id="KW-0554">One-carbon metabolism</keyword>
<dbReference type="PANTHER" id="PTHR48069:SF3">
    <property type="entry name" value="DIHYDROFOLATE REDUCTASE"/>
    <property type="match status" value="1"/>
</dbReference>
<comment type="function">
    <text evidence="7 8">Key enzyme in folate metabolism. Catalyzes an essential reaction for de novo glycine and purine synthesis, and for DNA precursor synthesis.</text>
</comment>
<dbReference type="Proteomes" id="UP001597048">
    <property type="component" value="Unassembled WGS sequence"/>
</dbReference>
<evidence type="ECO:0000256" key="5">
    <source>
        <dbReference type="ARBA" id="ARBA00022857"/>
    </source>
</evidence>
<dbReference type="NCBIfam" id="NF008037">
    <property type="entry name" value="PRK10769.1"/>
    <property type="match status" value="1"/>
</dbReference>
<evidence type="ECO:0000256" key="8">
    <source>
        <dbReference type="PIRNR" id="PIRNR000194"/>
    </source>
</evidence>
<dbReference type="EC" id="1.5.1.3" evidence="3 8"/>
<comment type="pathway">
    <text evidence="1 8">Cofactor biosynthesis; tetrahydrofolate biosynthesis; 5,6,7,8-tetrahydrofolate from 7,8-dihydrofolate: step 1/1.</text>
</comment>
<evidence type="ECO:0000256" key="4">
    <source>
        <dbReference type="ARBA" id="ARBA00022563"/>
    </source>
</evidence>
<feature type="domain" description="DHFR" evidence="10">
    <location>
        <begin position="2"/>
        <end position="159"/>
    </location>
</feature>
<organism evidence="11 12">
    <name type="scientific">Oceanisphaera ostreae</name>
    <dbReference type="NCBI Taxonomy" id="914151"/>
    <lineage>
        <taxon>Bacteria</taxon>
        <taxon>Pseudomonadati</taxon>
        <taxon>Pseudomonadota</taxon>
        <taxon>Gammaproteobacteria</taxon>
        <taxon>Aeromonadales</taxon>
        <taxon>Aeromonadaceae</taxon>
        <taxon>Oceanisphaera</taxon>
    </lineage>
</organism>
<sequence>MLVSMIVAMTRNGVIGKDNGMPWHLPADLAYFKQTTLGKPIVMGRNTFNSIGKPLPGRRNVIVSRSLTQAPAGTELVTSPAEAFALLQDEAEVMVMGGGQLYQAVMPLARRLYLTQIEAEIDGDTIFPFHTADWQLTSEQVRIADDRNQYDCRFQVYEKKLEA</sequence>
<evidence type="ECO:0000256" key="7">
    <source>
        <dbReference type="ARBA" id="ARBA00025067"/>
    </source>
</evidence>
<dbReference type="SUPFAM" id="SSF53597">
    <property type="entry name" value="Dihydrofolate reductase-like"/>
    <property type="match status" value="1"/>
</dbReference>
<dbReference type="CDD" id="cd00209">
    <property type="entry name" value="DHFR"/>
    <property type="match status" value="1"/>
</dbReference>
<dbReference type="InterPro" id="IPR012259">
    <property type="entry name" value="DHFR"/>
</dbReference>
<keyword evidence="6 8" id="KW-0560">Oxidoreductase</keyword>
<evidence type="ECO:0000256" key="6">
    <source>
        <dbReference type="ARBA" id="ARBA00023002"/>
    </source>
</evidence>
<evidence type="ECO:0000256" key="9">
    <source>
        <dbReference type="RuleBase" id="RU004474"/>
    </source>
</evidence>
<dbReference type="PANTHER" id="PTHR48069">
    <property type="entry name" value="DIHYDROFOLATE REDUCTASE"/>
    <property type="match status" value="1"/>
</dbReference>
<accession>A0ABW3KIV5</accession>
<comment type="similarity">
    <text evidence="2 8 9">Belongs to the dihydrofolate reductase family.</text>
</comment>
<dbReference type="Gene3D" id="3.40.430.10">
    <property type="entry name" value="Dihydrofolate Reductase, subunit A"/>
    <property type="match status" value="1"/>
</dbReference>
<dbReference type="PROSITE" id="PS00075">
    <property type="entry name" value="DHFR_1"/>
    <property type="match status" value="1"/>
</dbReference>
<dbReference type="InterPro" id="IPR017925">
    <property type="entry name" value="DHFR_CS"/>
</dbReference>